<dbReference type="AlphaFoldDB" id="A0A5B9WCN9"/>
<dbReference type="InterPro" id="IPR009003">
    <property type="entry name" value="Peptidase_S1_PA"/>
</dbReference>
<evidence type="ECO:0000259" key="2">
    <source>
        <dbReference type="Pfam" id="PF19955"/>
    </source>
</evidence>
<evidence type="ECO:0000313" key="5">
    <source>
        <dbReference type="Proteomes" id="UP000324233"/>
    </source>
</evidence>
<dbReference type="Proteomes" id="UP000324233">
    <property type="component" value="Chromosome"/>
</dbReference>
<dbReference type="InterPro" id="IPR043504">
    <property type="entry name" value="Peptidase_S1_PA_chymotrypsin"/>
</dbReference>
<name>A0A5B9WCN9_9BACT</name>
<dbReference type="InterPro" id="IPR045430">
    <property type="entry name" value="EAD1"/>
</dbReference>
<dbReference type="PANTHER" id="PTHR36234:SF5">
    <property type="entry name" value="LYSYL ENDOPEPTIDASE"/>
    <property type="match status" value="1"/>
</dbReference>
<accession>A0A5B9WCN9</accession>
<dbReference type="OrthoDB" id="513782at2"/>
<sequence length="504" mass="55932">MQSGPMRVEITEALLDAFPDSGDMCLVVERADIGTRFTNYLVGGVTYEQALHSLISNYADPQDQLLPLLREAQHKNPKNDKLRGVMNKLAELELDFASLRPDRSFGEAERIVLKGVAFEDVAVWVEKLKAKRRAVCRIEPQPQAETTAGFGSGFLVASDVVITNFHVAKPFWNDEARARRVVLRFGYETDSKGINVSEGVEYRLATVWRGPGTPSEGLAERPWQVLSSPEDNLDYALLRLDKPAGTDRIDGVERGFLTLTSWQLNEDDPLLILQHPSAAPLKLSIGAVQSLDLPSHVFYIVNTEGGSSGSPCLNQRLETVALHRQGESSRNRGVTFKAIHEDWSSRVDALKVQGVFWLANQGAMIPEITSASLAKKWTGAPSGDSGTSPDHRATGVSEHSLATAVPPRGLDEELRLLLRPLMGDRDNRRARLTRAFSNYPGLLDRINLDGETGVFLSNLINTLREYGEVERGEPALHRLLVPIKEEVGVRDRERIEEILRSHPR</sequence>
<feature type="domain" description="Effector-associated" evidence="3">
    <location>
        <begin position="413"/>
        <end position="500"/>
    </location>
</feature>
<dbReference type="RefSeq" id="WP_148597338.1">
    <property type="nucleotide sequence ID" value="NZ_CP042997.1"/>
</dbReference>
<dbReference type="EMBL" id="CP042997">
    <property type="protein sequence ID" value="QEH37825.1"/>
    <property type="molecule type" value="Genomic_DNA"/>
</dbReference>
<feature type="domain" description="Effector-associated" evidence="2">
    <location>
        <begin position="3"/>
        <end position="87"/>
    </location>
</feature>
<dbReference type="Pfam" id="PF13365">
    <property type="entry name" value="Trypsin_2"/>
    <property type="match status" value="1"/>
</dbReference>
<keyword evidence="5" id="KW-1185">Reference proteome</keyword>
<evidence type="ECO:0000256" key="1">
    <source>
        <dbReference type="SAM" id="MobiDB-lite"/>
    </source>
</evidence>
<reference evidence="4 5" key="1">
    <citation type="submission" date="2019-08" db="EMBL/GenBank/DDBJ databases">
        <title>Deep-cultivation of Planctomycetes and their phenomic and genomic characterization uncovers novel biology.</title>
        <authorList>
            <person name="Wiegand S."/>
            <person name="Jogler M."/>
            <person name="Boedeker C."/>
            <person name="Pinto D."/>
            <person name="Vollmers J."/>
            <person name="Rivas-Marin E."/>
            <person name="Kohn T."/>
            <person name="Peeters S.H."/>
            <person name="Heuer A."/>
            <person name="Rast P."/>
            <person name="Oberbeckmann S."/>
            <person name="Bunk B."/>
            <person name="Jeske O."/>
            <person name="Meyerdierks A."/>
            <person name="Storesund J.E."/>
            <person name="Kallscheuer N."/>
            <person name="Luecker S."/>
            <person name="Lage O.M."/>
            <person name="Pohl T."/>
            <person name="Merkel B.J."/>
            <person name="Hornburger P."/>
            <person name="Mueller R.-W."/>
            <person name="Bruemmer F."/>
            <person name="Labrenz M."/>
            <person name="Spormann A.M."/>
            <person name="Op den Camp H."/>
            <person name="Overmann J."/>
            <person name="Amann R."/>
            <person name="Jetten M.S.M."/>
            <person name="Mascher T."/>
            <person name="Medema M.H."/>
            <person name="Devos D.P."/>
            <person name="Kaster A.-K."/>
            <person name="Ovreas L."/>
            <person name="Rohde M."/>
            <person name="Galperin M.Y."/>
            <person name="Jogler C."/>
        </authorList>
    </citation>
    <scope>NUCLEOTIDE SEQUENCE [LARGE SCALE GENOMIC DNA]</scope>
    <source>
        <strain evidence="4 5">OJF2</strain>
    </source>
</reference>
<evidence type="ECO:0008006" key="6">
    <source>
        <dbReference type="Google" id="ProtNLM"/>
    </source>
</evidence>
<evidence type="ECO:0000313" key="4">
    <source>
        <dbReference type="EMBL" id="QEH37825.1"/>
    </source>
</evidence>
<dbReference type="Pfam" id="PF19961">
    <property type="entry name" value="EAD8"/>
    <property type="match status" value="1"/>
</dbReference>
<organism evidence="4 5">
    <name type="scientific">Aquisphaera giovannonii</name>
    <dbReference type="NCBI Taxonomy" id="406548"/>
    <lineage>
        <taxon>Bacteria</taxon>
        <taxon>Pseudomonadati</taxon>
        <taxon>Planctomycetota</taxon>
        <taxon>Planctomycetia</taxon>
        <taxon>Isosphaerales</taxon>
        <taxon>Isosphaeraceae</taxon>
        <taxon>Aquisphaera</taxon>
    </lineage>
</organism>
<proteinExistence type="predicted"/>
<dbReference type="PANTHER" id="PTHR36234">
    <property type="entry name" value="LYSYL ENDOPEPTIDASE"/>
    <property type="match status" value="1"/>
</dbReference>
<evidence type="ECO:0000259" key="3">
    <source>
        <dbReference type="Pfam" id="PF19961"/>
    </source>
</evidence>
<protein>
    <recommendedName>
        <fullName evidence="6">Serine protease</fullName>
    </recommendedName>
</protein>
<dbReference type="KEGG" id="agv:OJF2_64160"/>
<dbReference type="Pfam" id="PF19955">
    <property type="entry name" value="EAD1"/>
    <property type="match status" value="1"/>
</dbReference>
<dbReference type="SUPFAM" id="SSF50494">
    <property type="entry name" value="Trypsin-like serine proteases"/>
    <property type="match status" value="1"/>
</dbReference>
<gene>
    <name evidence="4" type="ORF">OJF2_64160</name>
</gene>
<feature type="region of interest" description="Disordered" evidence="1">
    <location>
        <begin position="377"/>
        <end position="400"/>
    </location>
</feature>
<dbReference type="InterPro" id="IPR045437">
    <property type="entry name" value="EAD8"/>
</dbReference>
<dbReference type="Gene3D" id="2.40.10.10">
    <property type="entry name" value="Trypsin-like serine proteases"/>
    <property type="match status" value="2"/>
</dbReference>